<keyword evidence="2" id="KW-1185">Reference proteome</keyword>
<evidence type="ECO:0000313" key="2">
    <source>
        <dbReference type="Proteomes" id="UP000468388"/>
    </source>
</evidence>
<proteinExistence type="predicted"/>
<dbReference type="Pfam" id="PF10604">
    <property type="entry name" value="Polyketide_cyc2"/>
    <property type="match status" value="1"/>
</dbReference>
<name>A0A6N8JB68_9BACT</name>
<dbReference type="SUPFAM" id="SSF55961">
    <property type="entry name" value="Bet v1-like"/>
    <property type="match status" value="1"/>
</dbReference>
<dbReference type="EMBL" id="WRXO01000003">
    <property type="protein sequence ID" value="MVT41708.1"/>
    <property type="molecule type" value="Genomic_DNA"/>
</dbReference>
<dbReference type="InterPro" id="IPR023393">
    <property type="entry name" value="START-like_dom_sf"/>
</dbReference>
<organism evidence="1 2">
    <name type="scientific">Chitinophaga oryziterrae</name>
    <dbReference type="NCBI Taxonomy" id="1031224"/>
    <lineage>
        <taxon>Bacteria</taxon>
        <taxon>Pseudomonadati</taxon>
        <taxon>Bacteroidota</taxon>
        <taxon>Chitinophagia</taxon>
        <taxon>Chitinophagales</taxon>
        <taxon>Chitinophagaceae</taxon>
        <taxon>Chitinophaga</taxon>
    </lineage>
</organism>
<evidence type="ECO:0008006" key="3">
    <source>
        <dbReference type="Google" id="ProtNLM"/>
    </source>
</evidence>
<evidence type="ECO:0000313" key="1">
    <source>
        <dbReference type="EMBL" id="MVT41708.1"/>
    </source>
</evidence>
<dbReference type="InterPro" id="IPR019587">
    <property type="entry name" value="Polyketide_cyclase/dehydratase"/>
</dbReference>
<gene>
    <name evidence="1" type="ORF">GO495_14055</name>
</gene>
<sequence length="180" mass="20152">MRVIKLFLLSVFFIGLLIFLLSLLLPSRAIVERSGVIDAPIGTVYAQINDLKTWQHWNPWAAPGTAQEIRYSEPAFGTGAYYTWAGVQTDKRITGKVTITNSDSLKGVYYNMDFEGMKSVKATFNLRPATTGTGTAILWRLETDLGYLPWWKLRGFLADRLTGPQLEDGLTKLKSICEGK</sequence>
<dbReference type="RefSeq" id="WP_157300336.1">
    <property type="nucleotide sequence ID" value="NZ_BAAAZB010000006.1"/>
</dbReference>
<comment type="caution">
    <text evidence="1">The sequence shown here is derived from an EMBL/GenBank/DDBJ whole genome shotgun (WGS) entry which is preliminary data.</text>
</comment>
<dbReference type="Gene3D" id="3.30.530.20">
    <property type="match status" value="1"/>
</dbReference>
<accession>A0A6N8JB68</accession>
<reference evidence="1 2" key="1">
    <citation type="submission" date="2019-12" db="EMBL/GenBank/DDBJ databases">
        <title>The draft genomic sequence of strain Chitinophaga oryziterrae JCM 16595.</title>
        <authorList>
            <person name="Zhang X."/>
        </authorList>
    </citation>
    <scope>NUCLEOTIDE SEQUENCE [LARGE SCALE GENOMIC DNA]</scope>
    <source>
        <strain evidence="1 2">JCM 16595</strain>
    </source>
</reference>
<dbReference type="OrthoDB" id="9807923at2"/>
<protein>
    <recommendedName>
        <fullName evidence="3">Polyketide cyclase</fullName>
    </recommendedName>
</protein>
<dbReference type="Proteomes" id="UP000468388">
    <property type="component" value="Unassembled WGS sequence"/>
</dbReference>
<dbReference type="AlphaFoldDB" id="A0A6N8JB68"/>
<dbReference type="CDD" id="cd07818">
    <property type="entry name" value="SRPBCC_1"/>
    <property type="match status" value="1"/>
</dbReference>